<dbReference type="Proteomes" id="UP000030672">
    <property type="component" value="Unassembled WGS sequence"/>
</dbReference>
<evidence type="ECO:0000313" key="2">
    <source>
        <dbReference type="EMBL" id="KEQ60831.1"/>
    </source>
</evidence>
<dbReference type="EMBL" id="KL584841">
    <property type="protein sequence ID" value="KEQ60831.1"/>
    <property type="molecule type" value="Genomic_DNA"/>
</dbReference>
<evidence type="ECO:0008006" key="4">
    <source>
        <dbReference type="Google" id="ProtNLM"/>
    </source>
</evidence>
<gene>
    <name evidence="2" type="ORF">M437DRAFT_67994</name>
</gene>
<name>A0A074WEB9_AURM1</name>
<evidence type="ECO:0000313" key="3">
    <source>
        <dbReference type="Proteomes" id="UP000030672"/>
    </source>
</evidence>
<dbReference type="Pfam" id="PF13668">
    <property type="entry name" value="Ferritin_2"/>
    <property type="match status" value="1"/>
</dbReference>
<keyword evidence="1" id="KW-0732">Signal</keyword>
<feature type="signal peptide" evidence="1">
    <location>
        <begin position="1"/>
        <end position="18"/>
    </location>
</feature>
<protein>
    <recommendedName>
        <fullName evidence="4">Stress response protein Rds1</fullName>
    </recommendedName>
</protein>
<dbReference type="AlphaFoldDB" id="A0A074WEB9"/>
<dbReference type="RefSeq" id="XP_040877854.1">
    <property type="nucleotide sequence ID" value="XM_041025031.1"/>
</dbReference>
<keyword evidence="3" id="KW-1185">Reference proteome</keyword>
<dbReference type="HOGENOM" id="CLU_029630_5_0_1"/>
<sequence>MHSYSSLLVTLLATTAAALPASQNNWNASLANSSYGPIPGESRTYVDYNKTAAPFPGNITGAILPTESGPAGPDDLLFQNLLSAEWAIFDFYQQGVEAFDSSSFTKLGKPNITYDRIMQIRDNEAGHLRIFQDSISATSVKPGACTYDFDFNGDASKWLGLQVSFEVISMAFLTGLVREATTADTASTLVAIGEVESRHNTWALTDVWNMNPFSGPSDTVFPYANEILDLTRRYIVRGSCPAANPTYPSPRQNLPATTANVKKAEGLVKFEFTDPYNQPDWYSEQRDRQYYAVYYHGVHNITKPFDTKSNTSAYPAEFDAGEGLIVAVIANEVGAPTLDNVVAGPALIIEQPALFALEQQ</sequence>
<evidence type="ECO:0000256" key="1">
    <source>
        <dbReference type="SAM" id="SignalP"/>
    </source>
</evidence>
<organism evidence="2 3">
    <name type="scientific">Aureobasidium melanogenum (strain CBS 110374)</name>
    <name type="common">Aureobasidium pullulans var. melanogenum</name>
    <dbReference type="NCBI Taxonomy" id="1043003"/>
    <lineage>
        <taxon>Eukaryota</taxon>
        <taxon>Fungi</taxon>
        <taxon>Dikarya</taxon>
        <taxon>Ascomycota</taxon>
        <taxon>Pezizomycotina</taxon>
        <taxon>Dothideomycetes</taxon>
        <taxon>Dothideomycetidae</taxon>
        <taxon>Dothideales</taxon>
        <taxon>Saccotheciaceae</taxon>
        <taxon>Aureobasidium</taxon>
    </lineage>
</organism>
<accession>A0A074WEB9</accession>
<dbReference type="STRING" id="1043003.A0A074WEB9"/>
<proteinExistence type="predicted"/>
<dbReference type="GeneID" id="63918404"/>
<feature type="chain" id="PRO_5001701440" description="Stress response protein Rds1" evidence="1">
    <location>
        <begin position="19"/>
        <end position="360"/>
    </location>
</feature>
<reference evidence="2 3" key="1">
    <citation type="journal article" date="2014" name="BMC Genomics">
        <title>Genome sequencing of four Aureobasidium pullulans varieties: biotechnological potential, stress tolerance, and description of new species.</title>
        <authorList>
            <person name="Gostin Ar C."/>
            <person name="Ohm R.A."/>
            <person name="Kogej T."/>
            <person name="Sonjak S."/>
            <person name="Turk M."/>
            <person name="Zajc J."/>
            <person name="Zalar P."/>
            <person name="Grube M."/>
            <person name="Sun H."/>
            <person name="Han J."/>
            <person name="Sharma A."/>
            <person name="Chiniquy J."/>
            <person name="Ngan C.Y."/>
            <person name="Lipzen A."/>
            <person name="Barry K."/>
            <person name="Grigoriev I.V."/>
            <person name="Gunde-Cimerman N."/>
        </authorList>
    </citation>
    <scope>NUCLEOTIDE SEQUENCE [LARGE SCALE GENOMIC DNA]</scope>
    <source>
        <strain evidence="2 3">CBS 110374</strain>
    </source>
</reference>